<dbReference type="Proteomes" id="UP000263642">
    <property type="component" value="Unassembled WGS sequence"/>
</dbReference>
<protein>
    <submittedName>
        <fullName evidence="2">DinB family protein</fullName>
    </submittedName>
</protein>
<dbReference type="InterPro" id="IPR034660">
    <property type="entry name" value="DinB/YfiT-like"/>
</dbReference>
<name>A0A3D3RI84_9PLAN</name>
<dbReference type="Pfam" id="PF12867">
    <property type="entry name" value="DinB_2"/>
    <property type="match status" value="1"/>
</dbReference>
<comment type="caution">
    <text evidence="2">The sequence shown here is derived from an EMBL/GenBank/DDBJ whole genome shotgun (WGS) entry which is preliminary data.</text>
</comment>
<dbReference type="Gene3D" id="1.20.120.450">
    <property type="entry name" value="dinb family like domain"/>
    <property type="match status" value="1"/>
</dbReference>
<dbReference type="RefSeq" id="WP_278447874.1">
    <property type="nucleotide sequence ID" value="NZ_CAXBMG010000010.1"/>
</dbReference>
<dbReference type="AlphaFoldDB" id="A0A3D3RI84"/>
<accession>A0A3D3RI84</accession>
<dbReference type="InterPro" id="IPR024775">
    <property type="entry name" value="DinB-like"/>
</dbReference>
<feature type="domain" description="DinB-like" evidence="1">
    <location>
        <begin position="20"/>
        <end position="149"/>
    </location>
</feature>
<evidence type="ECO:0000313" key="2">
    <source>
        <dbReference type="EMBL" id="HCO27747.1"/>
    </source>
</evidence>
<sequence length="163" mass="18270">MSIAEHIKSSLQLPTFVVNGYLEDLTDADLLVRPAEKSNHINWQLGHLIQSEQFHTSQVCPDVVPELPAGFKERYTKETVSSDNPADFLSKAELVELMHKQREVTLNALSKLSDEELMQPAPESVSYLGPTVGCVFAGEATHWMMHAGQWSVIRRIIGKQPLF</sequence>
<dbReference type="EMBL" id="DQAY01000206">
    <property type="protein sequence ID" value="HCO27747.1"/>
    <property type="molecule type" value="Genomic_DNA"/>
</dbReference>
<dbReference type="SUPFAM" id="SSF109854">
    <property type="entry name" value="DinB/YfiT-like putative metalloenzymes"/>
    <property type="match status" value="1"/>
</dbReference>
<organism evidence="2 3">
    <name type="scientific">Gimesia maris</name>
    <dbReference type="NCBI Taxonomy" id="122"/>
    <lineage>
        <taxon>Bacteria</taxon>
        <taxon>Pseudomonadati</taxon>
        <taxon>Planctomycetota</taxon>
        <taxon>Planctomycetia</taxon>
        <taxon>Planctomycetales</taxon>
        <taxon>Planctomycetaceae</taxon>
        <taxon>Gimesia</taxon>
    </lineage>
</organism>
<reference evidence="2 3" key="1">
    <citation type="journal article" date="2018" name="Nat. Biotechnol.">
        <title>A standardized bacterial taxonomy based on genome phylogeny substantially revises the tree of life.</title>
        <authorList>
            <person name="Parks D.H."/>
            <person name="Chuvochina M."/>
            <person name="Waite D.W."/>
            <person name="Rinke C."/>
            <person name="Skarshewski A."/>
            <person name="Chaumeil P.A."/>
            <person name="Hugenholtz P."/>
        </authorList>
    </citation>
    <scope>NUCLEOTIDE SEQUENCE [LARGE SCALE GENOMIC DNA]</scope>
    <source>
        <strain evidence="2">UBA9375</strain>
    </source>
</reference>
<gene>
    <name evidence="2" type="ORF">DIT97_33870</name>
</gene>
<evidence type="ECO:0000259" key="1">
    <source>
        <dbReference type="Pfam" id="PF12867"/>
    </source>
</evidence>
<evidence type="ECO:0000313" key="3">
    <source>
        <dbReference type="Proteomes" id="UP000263642"/>
    </source>
</evidence>
<proteinExistence type="predicted"/>